<sequence length="63" mass="7359">MRNWFDQQSGLKRNPLLDVAGLDLARDTPFELLHTYSLGIMKYGWRHVVSRMPKDGVDILWLS</sequence>
<name>J9VMT0_CRYN9</name>
<accession>J9VMT0</accession>
<dbReference type="Proteomes" id="UP000010091">
    <property type="component" value="Chromosome 5"/>
</dbReference>
<keyword evidence="2" id="KW-1185">Reference proteome</keyword>
<dbReference type="RefSeq" id="XP_012049508.1">
    <property type="nucleotide sequence ID" value="XM_012194118.1"/>
</dbReference>
<dbReference type="AlphaFoldDB" id="J9VMT0"/>
<dbReference type="EMBL" id="CP003824">
    <property type="protein sequence ID" value="AFR94761.1"/>
    <property type="molecule type" value="Genomic_DNA"/>
</dbReference>
<dbReference type="GeneID" id="23885105"/>
<proteinExistence type="predicted"/>
<gene>
    <name evidence="1" type="ORF">CNAG_01383</name>
</gene>
<dbReference type="KEGG" id="cng:CNAG_01383"/>
<organism evidence="1 2">
    <name type="scientific">Cryptococcus neoformans (strain H99 / ATCC 208821 / CBS 10515 / FGSC 9487)</name>
    <name type="common">Cryptococcus neoformans var. grubii serotype A</name>
    <dbReference type="NCBI Taxonomy" id="235443"/>
    <lineage>
        <taxon>Eukaryota</taxon>
        <taxon>Fungi</taxon>
        <taxon>Dikarya</taxon>
        <taxon>Basidiomycota</taxon>
        <taxon>Agaricomycotina</taxon>
        <taxon>Tremellomycetes</taxon>
        <taxon>Tremellales</taxon>
        <taxon>Cryptococcaceae</taxon>
        <taxon>Cryptococcus</taxon>
        <taxon>Cryptococcus neoformans species complex</taxon>
    </lineage>
</organism>
<reference evidence="1 2" key="1">
    <citation type="journal article" date="2014" name="PLoS Genet.">
        <title>Analysis of the genome and transcriptome of Cryptococcus neoformans var. grubii reveals complex RNA expression and microevolution leading to virulence attenuation.</title>
        <authorList>
            <person name="Janbon G."/>
            <person name="Ormerod K.L."/>
            <person name="Paulet D."/>
            <person name="Byrnes E.J.III."/>
            <person name="Yadav V."/>
            <person name="Chatterjee G."/>
            <person name="Mullapudi N."/>
            <person name="Hon C.C."/>
            <person name="Billmyre R.B."/>
            <person name="Brunel F."/>
            <person name="Bahn Y.S."/>
            <person name="Chen W."/>
            <person name="Chen Y."/>
            <person name="Chow E.W."/>
            <person name="Coppee J.Y."/>
            <person name="Floyd-Averette A."/>
            <person name="Gaillardin C."/>
            <person name="Gerik K.J."/>
            <person name="Goldberg J."/>
            <person name="Gonzalez-Hilarion S."/>
            <person name="Gujja S."/>
            <person name="Hamlin J.L."/>
            <person name="Hsueh Y.P."/>
            <person name="Ianiri G."/>
            <person name="Jones S."/>
            <person name="Kodira C.D."/>
            <person name="Kozubowski L."/>
            <person name="Lam W."/>
            <person name="Marra M."/>
            <person name="Mesner L.D."/>
            <person name="Mieczkowski P.A."/>
            <person name="Moyrand F."/>
            <person name="Nielsen K."/>
            <person name="Proux C."/>
            <person name="Rossignol T."/>
            <person name="Schein J.E."/>
            <person name="Sun S."/>
            <person name="Wollschlaeger C."/>
            <person name="Wood I.A."/>
            <person name="Zeng Q."/>
            <person name="Neuveglise C."/>
            <person name="Newlon C.S."/>
            <person name="Perfect J.R."/>
            <person name="Lodge J.K."/>
            <person name="Idnurm A."/>
            <person name="Stajich J.E."/>
            <person name="Kronstad J.W."/>
            <person name="Sanyal K."/>
            <person name="Heitman J."/>
            <person name="Fraser J.A."/>
            <person name="Cuomo C.A."/>
            <person name="Dietrich F.S."/>
        </authorList>
    </citation>
    <scope>NUCLEOTIDE SEQUENCE [LARGE SCALE GENOMIC DNA]</scope>
    <source>
        <strain evidence="2">H99 / ATCC 208821 / CBS 10515 / FGSC 9487</strain>
    </source>
</reference>
<evidence type="ECO:0000313" key="1">
    <source>
        <dbReference type="EMBL" id="AFR94761.1"/>
    </source>
</evidence>
<evidence type="ECO:0000313" key="2">
    <source>
        <dbReference type="Proteomes" id="UP000010091"/>
    </source>
</evidence>
<protein>
    <submittedName>
        <fullName evidence="1">Uncharacterized protein</fullName>
    </submittedName>
</protein>
<dbReference type="HOGENOM" id="CLU_2885708_0_0_1"/>
<dbReference type="VEuPathDB" id="FungiDB:CNAG_01383"/>